<proteinExistence type="predicted"/>
<protein>
    <recommendedName>
        <fullName evidence="1">DNA-directed DNA polymerase</fullName>
        <ecNumber evidence="1">2.7.7.7</ecNumber>
    </recommendedName>
</protein>
<keyword evidence="4" id="KW-0235">DNA replication</keyword>
<dbReference type="InterPro" id="IPR016195">
    <property type="entry name" value="Pol/histidinol_Pase-like"/>
</dbReference>
<dbReference type="Proteomes" id="UP000290876">
    <property type="component" value="Chromosome"/>
</dbReference>
<dbReference type="InterPro" id="IPR004013">
    <property type="entry name" value="PHP_dom"/>
</dbReference>
<evidence type="ECO:0000256" key="5">
    <source>
        <dbReference type="ARBA" id="ARBA00022932"/>
    </source>
</evidence>
<dbReference type="InterPro" id="IPR011708">
    <property type="entry name" value="DNA_pol3_alpha_NTPase_dom"/>
</dbReference>
<dbReference type="KEGG" id="mcob:NCTC10184_00447"/>
<dbReference type="Pfam" id="PF17657">
    <property type="entry name" value="DNA_pol3_finger"/>
    <property type="match status" value="1"/>
</dbReference>
<dbReference type="SMART" id="SM00481">
    <property type="entry name" value="POLIIIAc"/>
    <property type="match status" value="1"/>
</dbReference>
<dbReference type="EMBL" id="LR215043">
    <property type="protein sequence ID" value="VEU78218.1"/>
    <property type="molecule type" value="Genomic_DNA"/>
</dbReference>
<dbReference type="GO" id="GO:0003887">
    <property type="term" value="F:DNA-directed DNA polymerase activity"/>
    <property type="evidence" value="ECO:0007669"/>
    <property type="project" value="UniProtKB-KW"/>
</dbReference>
<evidence type="ECO:0000256" key="3">
    <source>
        <dbReference type="ARBA" id="ARBA00022695"/>
    </source>
</evidence>
<dbReference type="EC" id="2.7.7.7" evidence="1"/>
<dbReference type="InterPro" id="IPR004805">
    <property type="entry name" value="DnaE2/DnaE/PolC"/>
</dbReference>
<evidence type="ECO:0000256" key="4">
    <source>
        <dbReference type="ARBA" id="ARBA00022705"/>
    </source>
</evidence>
<gene>
    <name evidence="8" type="primary">dnaE</name>
    <name evidence="8" type="ORF">NCTC10184_00447</name>
</gene>
<dbReference type="InterPro" id="IPR040982">
    <property type="entry name" value="DNA_pol3_finger"/>
</dbReference>
<evidence type="ECO:0000313" key="8">
    <source>
        <dbReference type="EMBL" id="VEU78218.1"/>
    </source>
</evidence>
<comment type="catalytic activity">
    <reaction evidence="6">
        <text>DNA(n) + a 2'-deoxyribonucleoside 5'-triphosphate = DNA(n+1) + diphosphate</text>
        <dbReference type="Rhea" id="RHEA:22508"/>
        <dbReference type="Rhea" id="RHEA-COMP:17339"/>
        <dbReference type="Rhea" id="RHEA-COMP:17340"/>
        <dbReference type="ChEBI" id="CHEBI:33019"/>
        <dbReference type="ChEBI" id="CHEBI:61560"/>
        <dbReference type="ChEBI" id="CHEBI:173112"/>
        <dbReference type="EC" id="2.7.7.7"/>
    </reaction>
</comment>
<dbReference type="SUPFAM" id="SSF89550">
    <property type="entry name" value="PHP domain-like"/>
    <property type="match status" value="1"/>
</dbReference>
<dbReference type="AlphaFoldDB" id="A0A449BB06"/>
<feature type="domain" description="Polymerase/histidinol phosphatase N-terminal" evidence="7">
    <location>
        <begin position="17"/>
        <end position="84"/>
    </location>
</feature>
<evidence type="ECO:0000313" key="9">
    <source>
        <dbReference type="Proteomes" id="UP000290876"/>
    </source>
</evidence>
<dbReference type="PANTHER" id="PTHR32294">
    <property type="entry name" value="DNA POLYMERASE III SUBUNIT ALPHA"/>
    <property type="match status" value="1"/>
</dbReference>
<dbReference type="InterPro" id="IPR003141">
    <property type="entry name" value="Pol/His_phosphatase_N"/>
</dbReference>
<dbReference type="Gene3D" id="1.10.150.870">
    <property type="match status" value="1"/>
</dbReference>
<keyword evidence="5" id="KW-0239">DNA-directed DNA polymerase</keyword>
<evidence type="ECO:0000256" key="2">
    <source>
        <dbReference type="ARBA" id="ARBA00022679"/>
    </source>
</evidence>
<evidence type="ECO:0000259" key="7">
    <source>
        <dbReference type="SMART" id="SM00481"/>
    </source>
</evidence>
<dbReference type="NCBIfam" id="TIGR00594">
    <property type="entry name" value="polc"/>
    <property type="match status" value="1"/>
</dbReference>
<dbReference type="InterPro" id="IPR029460">
    <property type="entry name" value="DNAPol_HHH"/>
</dbReference>
<dbReference type="Pfam" id="PF07733">
    <property type="entry name" value="DNA_pol3_alpha"/>
    <property type="match status" value="1"/>
</dbReference>
<keyword evidence="3 8" id="KW-0548">Nucleotidyltransferase</keyword>
<dbReference type="Pfam" id="PF14579">
    <property type="entry name" value="HHH_6"/>
    <property type="match status" value="1"/>
</dbReference>
<reference evidence="8 9" key="1">
    <citation type="submission" date="2019-01" db="EMBL/GenBank/DDBJ databases">
        <authorList>
            <consortium name="Pathogen Informatics"/>
        </authorList>
    </citation>
    <scope>NUCLEOTIDE SEQUENCE [LARGE SCALE GENOMIC DNA]</scope>
    <source>
        <strain evidence="8 9">NCTC10184</strain>
    </source>
</reference>
<keyword evidence="9" id="KW-1185">Reference proteome</keyword>
<dbReference type="Gene3D" id="1.10.10.1600">
    <property type="entry name" value="Bacterial DNA polymerase III alpha subunit, thumb domain"/>
    <property type="match status" value="1"/>
</dbReference>
<dbReference type="Gene3D" id="3.20.20.140">
    <property type="entry name" value="Metal-dependent hydrolases"/>
    <property type="match status" value="1"/>
</dbReference>
<evidence type="ECO:0000256" key="6">
    <source>
        <dbReference type="ARBA" id="ARBA00049244"/>
    </source>
</evidence>
<keyword evidence="2 8" id="KW-0808">Transferase</keyword>
<dbReference type="GO" id="GO:0008408">
    <property type="term" value="F:3'-5' exonuclease activity"/>
    <property type="evidence" value="ECO:0007669"/>
    <property type="project" value="InterPro"/>
</dbReference>
<sequence>MSARSLLYQKRGIMKLIHLYNQTHYSFLDSLISVEDLVKTNAKNGVSAVALTDHNNLFALGEFLDACKKYKIKPIIGVDLDTIINNYVYRIVLLAKNNVGYQRLNELIHFVNKHGPVPIEKFQDDDNLYLIDHPSKGFYTLDNRNMYSDFFEKNSNFYTIRKYKALSNNEIVVRENKILFASQNQALKTLQKIGNLPVSQIDFPDYDNEFSNDTDTIIFNRINEIVINCNVTFEKKNLNLAHFNNFTDQEAESYFNKLLEESVRARIDELEEYDSWLQRLNYERKVIRDFGFINYFLIIQDLIKWAKSQNIAIGPGRGSAAGSLVSYLLGITDVNPLKYDLLFERFLNPDRKTWPDIDIDIQDDRRNEVFEYVQQKYGYANTALISTFQTMGAKNSIRDVARTLGISVAEVNRISKLIPFNATLAETYAQNFAFRDAIQQHPNLYELAVQLEGLPRQYGYHPAGLIVANTPILKDLPAFEVSDMNFLQVQLSMKHIEEFGFLKIDLLGLKTLTEIADIEAEIPVEARFDSLYKRDSRVINDPSVLMMLNDGYTEGIFQLESNGMKSTIKKVKLEVFDDLYAVISLFRPGPKNYIDTYAQRKNEKVDYPKVERNYNAIVEKTYGIIVYQEQITQIAQKVALMSPGEADFLRRAISKKNEELIQEYQSKFIAGAVQNGLSHEFANEIYENIKLFGLYGFNKSHAVSYAYLTIKMAFYKCYYPAFFYKALVSNNSQSQDTIIQYVQEAQEMGFAVESPNIFYSSKKCEVHNNKLYLPFNIIKGFGAESVKKIVADKSIHKEYSQNLIETLLRLKAADIKNNHIETLIKANVFRDFNTIKNVLYIFNNVIDSLPKPPKNLDDPYTFYIQQAQALKSVEELMNNKALTINEIDYEKTCEEEALGTTFNAVYSRIYEKNYPKRLNEIKYGQPPSLYVVEFVSLKKNSGKNFYTLICKDTSKTMRFFLSSYLKEKFNGITTYKVVELKIEWNKANKNPQVLDWKGII</sequence>
<dbReference type="PANTHER" id="PTHR32294:SF0">
    <property type="entry name" value="DNA POLYMERASE III SUBUNIT ALPHA"/>
    <property type="match status" value="1"/>
</dbReference>
<dbReference type="InterPro" id="IPR041931">
    <property type="entry name" value="DNA_pol3_alpha_thumb_dom"/>
</dbReference>
<organism evidence="8 9">
    <name type="scientific">Mycoplasmopsis columbinasalis</name>
    <dbReference type="NCBI Taxonomy" id="114880"/>
    <lineage>
        <taxon>Bacteria</taxon>
        <taxon>Bacillati</taxon>
        <taxon>Mycoplasmatota</taxon>
        <taxon>Mycoplasmoidales</taxon>
        <taxon>Metamycoplasmataceae</taxon>
        <taxon>Mycoplasmopsis</taxon>
    </lineage>
</organism>
<accession>A0A449BB06</accession>
<name>A0A449BB06_9BACT</name>
<dbReference type="CDD" id="cd07431">
    <property type="entry name" value="PHP_PolIIIA"/>
    <property type="match status" value="1"/>
</dbReference>
<evidence type="ECO:0000256" key="1">
    <source>
        <dbReference type="ARBA" id="ARBA00012417"/>
    </source>
</evidence>
<dbReference type="GO" id="GO:0006260">
    <property type="term" value="P:DNA replication"/>
    <property type="evidence" value="ECO:0007669"/>
    <property type="project" value="UniProtKB-KW"/>
</dbReference>
<dbReference type="Pfam" id="PF02811">
    <property type="entry name" value="PHP"/>
    <property type="match status" value="1"/>
</dbReference>